<accession>A0A9Q9AVR2</accession>
<dbReference type="Gene3D" id="2.40.110.10">
    <property type="entry name" value="Butyryl-CoA Dehydrogenase, subunit A, domain 2"/>
    <property type="match status" value="1"/>
</dbReference>
<dbReference type="OrthoDB" id="10016597at2759"/>
<evidence type="ECO:0000256" key="2">
    <source>
        <dbReference type="ARBA" id="ARBA00009347"/>
    </source>
</evidence>
<dbReference type="InterPro" id="IPR009075">
    <property type="entry name" value="AcylCo_DH/oxidase_C"/>
</dbReference>
<proteinExistence type="inferred from homology"/>
<evidence type="ECO:0000313" key="7">
    <source>
        <dbReference type="EMBL" id="USW55764.1"/>
    </source>
</evidence>
<dbReference type="InterPro" id="IPR036250">
    <property type="entry name" value="AcylCo_DH-like_C"/>
</dbReference>
<sequence>MPIDFHLTESQREQQQDARNFATKVLGGAHATYHKLPAQSERFQAVRPFCRIATVGGLIKAQIPIALGGTNESLLDAAIALAEMYATDPSVTLTIAATGLGLTPLIMSGHERLQKECLKPFLEAGEEGEPLASLMHSEPQGTANWLEKGGLWTANSAGWDSRGADLSCLVCRTIPSPSTPQQDPLADPRESIIVFCLTRSTIASNPPSSYKILDEPELAGHPATSGPHTLFTNLRVPSSQILSRGPAAATLIEQSFAASAALVGSFSVSIMRSAFEHSLSFAKSDSRGGSVRIIEHQSVADILMDVKMRIDASRLLTWKALHALENGPGEEASRRELCLEVKIVGSEGAVRRVWLIV</sequence>
<reference evidence="7" key="1">
    <citation type="submission" date="2022-06" db="EMBL/GenBank/DDBJ databases">
        <title>Complete genome sequences of two strains of the flax pathogen Septoria linicola.</title>
        <authorList>
            <person name="Lapalu N."/>
            <person name="Simon A."/>
            <person name="Demenou B."/>
            <person name="Paumier D."/>
            <person name="Guillot M.-P."/>
            <person name="Gout L."/>
            <person name="Valade R."/>
        </authorList>
    </citation>
    <scope>NUCLEOTIDE SEQUENCE</scope>
    <source>
        <strain evidence="7">SE15195</strain>
    </source>
</reference>
<gene>
    <name evidence="7" type="ORF">Slin15195_G090830</name>
</gene>
<dbReference type="Gene3D" id="1.20.140.10">
    <property type="entry name" value="Butyryl-CoA Dehydrogenase, subunit A, domain 3"/>
    <property type="match status" value="1"/>
</dbReference>
<dbReference type="Gene3D" id="1.10.540.10">
    <property type="entry name" value="Acyl-CoA dehydrogenase/oxidase, N-terminal domain"/>
    <property type="match status" value="1"/>
</dbReference>
<protein>
    <submittedName>
        <fullName evidence="7">Acyl-CoA dehydrogenase/oxidase</fullName>
    </submittedName>
</protein>
<dbReference type="Proteomes" id="UP001056384">
    <property type="component" value="Chromosome 7"/>
</dbReference>
<dbReference type="Pfam" id="PF02771">
    <property type="entry name" value="Acyl-CoA_dh_N"/>
    <property type="match status" value="1"/>
</dbReference>
<evidence type="ECO:0000256" key="4">
    <source>
        <dbReference type="ARBA" id="ARBA00022827"/>
    </source>
</evidence>
<keyword evidence="4" id="KW-0274">FAD</keyword>
<dbReference type="GO" id="GO:0046359">
    <property type="term" value="P:butyrate catabolic process"/>
    <property type="evidence" value="ECO:0007669"/>
    <property type="project" value="TreeGrafter"/>
</dbReference>
<dbReference type="EMBL" id="CP099424">
    <property type="protein sequence ID" value="USW55764.1"/>
    <property type="molecule type" value="Genomic_DNA"/>
</dbReference>
<dbReference type="InterPro" id="IPR037069">
    <property type="entry name" value="AcylCoA_DH/ox_N_sf"/>
</dbReference>
<dbReference type="PANTHER" id="PTHR43884:SF12">
    <property type="entry name" value="ISOVALERYL-COA DEHYDROGENASE, MITOCHONDRIAL-RELATED"/>
    <property type="match status" value="1"/>
</dbReference>
<evidence type="ECO:0000259" key="6">
    <source>
        <dbReference type="Pfam" id="PF02771"/>
    </source>
</evidence>
<dbReference type="SUPFAM" id="SSF56645">
    <property type="entry name" value="Acyl-CoA dehydrogenase NM domain-like"/>
    <property type="match status" value="1"/>
</dbReference>
<dbReference type="InterPro" id="IPR046373">
    <property type="entry name" value="Acyl-CoA_Oxase/DH_mid-dom_sf"/>
</dbReference>
<dbReference type="GO" id="GO:0050660">
    <property type="term" value="F:flavin adenine dinucleotide binding"/>
    <property type="evidence" value="ECO:0007669"/>
    <property type="project" value="InterPro"/>
</dbReference>
<name>A0A9Q9AVR2_9PEZI</name>
<feature type="domain" description="Acyl-CoA dehydrogenase/oxidase C-terminal" evidence="5">
    <location>
        <begin position="251"/>
        <end position="351"/>
    </location>
</feature>
<dbReference type="PANTHER" id="PTHR43884">
    <property type="entry name" value="ACYL-COA DEHYDROGENASE"/>
    <property type="match status" value="1"/>
</dbReference>
<keyword evidence="3" id="KW-0285">Flavoprotein</keyword>
<comment type="similarity">
    <text evidence="2">Belongs to the acyl-CoA dehydrogenase family.</text>
</comment>
<dbReference type="Pfam" id="PF00441">
    <property type="entry name" value="Acyl-CoA_dh_1"/>
    <property type="match status" value="1"/>
</dbReference>
<dbReference type="SUPFAM" id="SSF47203">
    <property type="entry name" value="Acyl-CoA dehydrogenase C-terminal domain-like"/>
    <property type="match status" value="1"/>
</dbReference>
<dbReference type="GO" id="GO:0003995">
    <property type="term" value="F:acyl-CoA dehydrogenase activity"/>
    <property type="evidence" value="ECO:0007669"/>
    <property type="project" value="TreeGrafter"/>
</dbReference>
<feature type="domain" description="Acyl-CoA dehydrogenase/oxidase N-terminal" evidence="6">
    <location>
        <begin position="8"/>
        <end position="122"/>
    </location>
</feature>
<evidence type="ECO:0000256" key="1">
    <source>
        <dbReference type="ARBA" id="ARBA00001974"/>
    </source>
</evidence>
<keyword evidence="8" id="KW-1185">Reference proteome</keyword>
<comment type="cofactor">
    <cofactor evidence="1">
        <name>FAD</name>
        <dbReference type="ChEBI" id="CHEBI:57692"/>
    </cofactor>
</comment>
<dbReference type="AlphaFoldDB" id="A0A9Q9AVR2"/>
<evidence type="ECO:0000259" key="5">
    <source>
        <dbReference type="Pfam" id="PF00441"/>
    </source>
</evidence>
<dbReference type="InterPro" id="IPR009100">
    <property type="entry name" value="AcylCoA_DH/oxidase_NM_dom_sf"/>
</dbReference>
<evidence type="ECO:0000313" key="8">
    <source>
        <dbReference type="Proteomes" id="UP001056384"/>
    </source>
</evidence>
<dbReference type="GO" id="GO:0033539">
    <property type="term" value="P:fatty acid beta-oxidation using acyl-CoA dehydrogenase"/>
    <property type="evidence" value="ECO:0007669"/>
    <property type="project" value="TreeGrafter"/>
</dbReference>
<organism evidence="7 8">
    <name type="scientific">Septoria linicola</name>
    <dbReference type="NCBI Taxonomy" id="215465"/>
    <lineage>
        <taxon>Eukaryota</taxon>
        <taxon>Fungi</taxon>
        <taxon>Dikarya</taxon>
        <taxon>Ascomycota</taxon>
        <taxon>Pezizomycotina</taxon>
        <taxon>Dothideomycetes</taxon>
        <taxon>Dothideomycetidae</taxon>
        <taxon>Mycosphaerellales</taxon>
        <taxon>Mycosphaerellaceae</taxon>
        <taxon>Septoria</taxon>
    </lineage>
</organism>
<dbReference type="InterPro" id="IPR013786">
    <property type="entry name" value="AcylCoA_DH/ox_N"/>
</dbReference>
<evidence type="ECO:0000256" key="3">
    <source>
        <dbReference type="ARBA" id="ARBA00022630"/>
    </source>
</evidence>